<proteinExistence type="predicted"/>
<dbReference type="Proteomes" id="UP000298663">
    <property type="component" value="Unassembled WGS sequence"/>
</dbReference>
<evidence type="ECO:0000313" key="3">
    <source>
        <dbReference type="EMBL" id="TKR73551.1"/>
    </source>
</evidence>
<keyword evidence="1" id="KW-0812">Transmembrane</keyword>
<keyword evidence="1" id="KW-1133">Transmembrane helix</keyword>
<feature type="transmembrane region" description="Helical" evidence="1">
    <location>
        <begin position="35"/>
        <end position="59"/>
    </location>
</feature>
<sequence length="75" mass="8747">MGISLMAQFAITLIIPKTDNMEESDYVHFVESLRASWTIIMLVILAMVPLPVWSSWIIVKYYKFLKAQKIERITL</sequence>
<name>A0A4U5MUS8_STECR</name>
<dbReference type="EMBL" id="AZBU02000006">
    <property type="protein sequence ID" value="TKR73551.1"/>
    <property type="molecule type" value="Genomic_DNA"/>
</dbReference>
<gene>
    <name evidence="2" type="ORF">L596_020774</name>
    <name evidence="3" type="ORF">L596_020849</name>
</gene>
<evidence type="ECO:0000256" key="1">
    <source>
        <dbReference type="SAM" id="Phobius"/>
    </source>
</evidence>
<comment type="caution">
    <text evidence="3">The sequence shown here is derived from an EMBL/GenBank/DDBJ whole genome shotgun (WGS) entry which is preliminary data.</text>
</comment>
<keyword evidence="4" id="KW-1185">Reference proteome</keyword>
<evidence type="ECO:0000313" key="4">
    <source>
        <dbReference type="Proteomes" id="UP000298663"/>
    </source>
</evidence>
<accession>A0A4U5MUS8</accession>
<reference evidence="3" key="3">
    <citation type="journal article" date="2019" name="G3 (Bethesda)">
        <title>Hybrid Assembly of the Genome of the Entomopathogenic Nematode Steinernema carpocapsae Identifies the X-Chromosome.</title>
        <authorList>
            <person name="Serra L."/>
            <person name="Macchietto M."/>
            <person name="Macias-Munoz A."/>
            <person name="McGill C.J."/>
            <person name="Rodriguez I.M."/>
            <person name="Rodriguez B."/>
            <person name="Murad R."/>
            <person name="Mortazavi A."/>
        </authorList>
    </citation>
    <scope>NUCLEOTIDE SEQUENCE</scope>
    <source>
        <strain evidence="3">ALL</strain>
    </source>
</reference>
<organism evidence="3 4">
    <name type="scientific">Steinernema carpocapsae</name>
    <name type="common">Entomopathogenic nematode</name>
    <dbReference type="NCBI Taxonomy" id="34508"/>
    <lineage>
        <taxon>Eukaryota</taxon>
        <taxon>Metazoa</taxon>
        <taxon>Ecdysozoa</taxon>
        <taxon>Nematoda</taxon>
        <taxon>Chromadorea</taxon>
        <taxon>Rhabditida</taxon>
        <taxon>Tylenchina</taxon>
        <taxon>Panagrolaimomorpha</taxon>
        <taxon>Strongyloidoidea</taxon>
        <taxon>Steinernematidae</taxon>
        <taxon>Steinernema</taxon>
    </lineage>
</organism>
<reference evidence="3 4" key="2">
    <citation type="journal article" date="2015" name="Genome Biol.">
        <title>Comparative genomics of Steinernema reveals deeply conserved gene regulatory networks.</title>
        <authorList>
            <person name="Dillman A.R."/>
            <person name="Macchietto M."/>
            <person name="Porter C.F."/>
            <person name="Rogers A."/>
            <person name="Williams B."/>
            <person name="Antoshechkin I."/>
            <person name="Lee M.M."/>
            <person name="Goodwin Z."/>
            <person name="Lu X."/>
            <person name="Lewis E.E."/>
            <person name="Goodrich-Blair H."/>
            <person name="Stock S.P."/>
            <person name="Adams B.J."/>
            <person name="Sternberg P.W."/>
            <person name="Mortazavi A."/>
        </authorList>
    </citation>
    <scope>NUCLEOTIDE SEQUENCE [LARGE SCALE GENOMIC DNA]</scope>
    <source>
        <strain evidence="3 4">ALL</strain>
    </source>
</reference>
<evidence type="ECO:0000313" key="2">
    <source>
        <dbReference type="EMBL" id="TKR73467.1"/>
    </source>
</evidence>
<dbReference type="EMBL" id="AZBU02000006">
    <property type="protein sequence ID" value="TKR73467.1"/>
    <property type="molecule type" value="Genomic_DNA"/>
</dbReference>
<reference evidence="3" key="1">
    <citation type="submission" date="2013-11" db="EMBL/GenBank/DDBJ databases">
        <authorList>
            <person name="Sternberg P."/>
            <person name="Dillman A."/>
            <person name="Macchietto M."/>
        </authorList>
    </citation>
    <scope>NUCLEOTIDE SEQUENCE</scope>
    <source>
        <strain evidence="3">ALL</strain>
    </source>
</reference>
<keyword evidence="1" id="KW-0472">Membrane</keyword>
<dbReference type="AlphaFoldDB" id="A0A4U5MUS8"/>
<protein>
    <submittedName>
        <fullName evidence="3">Uncharacterized protein</fullName>
    </submittedName>
</protein>